<dbReference type="EMBL" id="VSRR010000457">
    <property type="protein sequence ID" value="MPC15822.1"/>
    <property type="molecule type" value="Genomic_DNA"/>
</dbReference>
<evidence type="ECO:0000313" key="2">
    <source>
        <dbReference type="Proteomes" id="UP000324222"/>
    </source>
</evidence>
<dbReference type="Proteomes" id="UP000324222">
    <property type="component" value="Unassembled WGS sequence"/>
</dbReference>
<gene>
    <name evidence="1" type="ORF">E2C01_008625</name>
</gene>
<name>A0A5B7D198_PORTR</name>
<protein>
    <submittedName>
        <fullName evidence="1">Uncharacterized protein</fullName>
    </submittedName>
</protein>
<reference evidence="1 2" key="1">
    <citation type="submission" date="2019-05" db="EMBL/GenBank/DDBJ databases">
        <title>Another draft genome of Portunus trituberculatus and its Hox gene families provides insights of decapod evolution.</title>
        <authorList>
            <person name="Jeong J.-H."/>
            <person name="Song I."/>
            <person name="Kim S."/>
            <person name="Choi T."/>
            <person name="Kim D."/>
            <person name="Ryu S."/>
            <person name="Kim W."/>
        </authorList>
    </citation>
    <scope>NUCLEOTIDE SEQUENCE [LARGE SCALE GENOMIC DNA]</scope>
    <source>
        <tissue evidence="1">Muscle</tissue>
    </source>
</reference>
<dbReference type="AlphaFoldDB" id="A0A5B7D198"/>
<organism evidence="1 2">
    <name type="scientific">Portunus trituberculatus</name>
    <name type="common">Swimming crab</name>
    <name type="synonym">Neptunus trituberculatus</name>
    <dbReference type="NCBI Taxonomy" id="210409"/>
    <lineage>
        <taxon>Eukaryota</taxon>
        <taxon>Metazoa</taxon>
        <taxon>Ecdysozoa</taxon>
        <taxon>Arthropoda</taxon>
        <taxon>Crustacea</taxon>
        <taxon>Multicrustacea</taxon>
        <taxon>Malacostraca</taxon>
        <taxon>Eumalacostraca</taxon>
        <taxon>Eucarida</taxon>
        <taxon>Decapoda</taxon>
        <taxon>Pleocyemata</taxon>
        <taxon>Brachyura</taxon>
        <taxon>Eubrachyura</taxon>
        <taxon>Portunoidea</taxon>
        <taxon>Portunidae</taxon>
        <taxon>Portuninae</taxon>
        <taxon>Portunus</taxon>
    </lineage>
</organism>
<evidence type="ECO:0000313" key="1">
    <source>
        <dbReference type="EMBL" id="MPC15822.1"/>
    </source>
</evidence>
<keyword evidence="2" id="KW-1185">Reference proteome</keyword>
<comment type="caution">
    <text evidence="1">The sequence shown here is derived from an EMBL/GenBank/DDBJ whole genome shotgun (WGS) entry which is preliminary data.</text>
</comment>
<sequence length="78" mass="8883">MVDDYDWWRAAEQEGDYSQPRPQGKKVFHLDLCRITENGARCSVQKAEANLVFHRHDEGERDVDGGAVLRAGALVVLW</sequence>
<accession>A0A5B7D198</accession>
<proteinExistence type="predicted"/>